<evidence type="ECO:0000259" key="2">
    <source>
        <dbReference type="Pfam" id="PF07929"/>
    </source>
</evidence>
<name>A0A7Z0J5F4_9MICO</name>
<dbReference type="Pfam" id="PF07929">
    <property type="entry name" value="PRiA4_ORF3"/>
    <property type="match status" value="1"/>
</dbReference>
<feature type="region of interest" description="Disordered" evidence="1">
    <location>
        <begin position="1"/>
        <end position="36"/>
    </location>
</feature>
<proteinExistence type="predicted"/>
<evidence type="ECO:0000256" key="1">
    <source>
        <dbReference type="SAM" id="MobiDB-lite"/>
    </source>
</evidence>
<dbReference type="Gene3D" id="3.10.290.30">
    <property type="entry name" value="MM3350-like"/>
    <property type="match status" value="1"/>
</dbReference>
<dbReference type="RefSeq" id="WP_179577891.1">
    <property type="nucleotide sequence ID" value="NZ_JACCFM010000001.1"/>
</dbReference>
<sequence length="639" mass="69343">MTAPHPPAGTGPGGEDPLQAERRDKVGQRELGKVSHSERIAVPQYRGINSRHPSQFPAWYELHTLDIAHLNALAIRRDFSDLGAGGPAPVPLTADELARLDDTDDNHRLAEHQATDEITDFLKVLFGISHTLDHGLTLANPTAHTLTSLLDSAESVFKLGPLLETLFDTLLHYLEFLDETGQWRASDAEIDASFEVIAQAEAFPGGLMPTLLASLDDVPELRESELWPALEALTIVTGLDRLLDWIGEGRPLTSDGDLQPGDIATVAALIGLDPADSHEAGSLSAVPALAIWWRTLVDLQMIDTTDATLRPGMQVAHWRATGTQGRVEAQMDLLAVYLEQWFAEEIMSENQNALLTIMHLIAQLTVAVRPALFLGLGNAAVSALLDQTIGDLGPREGGNDRTQAVLEHLQIAGILEATPADDGTVRYLVPAGLRALIADSLQVLAAPLLSEMEPEDEEPSEVPTNEHPLGTLLQLRIDLVDSRPRVWRGLQVNAHATFAELHEIIQSAFGWQNAHSHVFECEEWSDGGEGSLTFGLAHELAEQFGITDETSASIGSVLAQPDDELLYVYTPDDDWELTVRHEQMSETDTDATPRCVDGGGTAPVDVVTRSAGGALSAKQTRFSLKETNARLASLKEVKR</sequence>
<accession>A0A7Z0J5F4</accession>
<dbReference type="SUPFAM" id="SSF159941">
    <property type="entry name" value="MM3350-like"/>
    <property type="match status" value="1"/>
</dbReference>
<keyword evidence="4" id="KW-1185">Reference proteome</keyword>
<evidence type="ECO:0000313" key="3">
    <source>
        <dbReference type="EMBL" id="NYJ19071.1"/>
    </source>
</evidence>
<reference evidence="3 4" key="1">
    <citation type="submission" date="2020-07" db="EMBL/GenBank/DDBJ databases">
        <title>Sequencing the genomes of 1000 actinobacteria strains.</title>
        <authorList>
            <person name="Klenk H.-P."/>
        </authorList>
    </citation>
    <scope>NUCLEOTIDE SEQUENCE [LARGE SCALE GENOMIC DNA]</scope>
    <source>
        <strain evidence="3 4">LI1</strain>
    </source>
</reference>
<dbReference type="Proteomes" id="UP000537260">
    <property type="component" value="Unassembled WGS sequence"/>
</dbReference>
<organism evidence="3 4">
    <name type="scientific">Glaciibacter psychrotolerans</name>
    <dbReference type="NCBI Taxonomy" id="670054"/>
    <lineage>
        <taxon>Bacteria</taxon>
        <taxon>Bacillati</taxon>
        <taxon>Actinomycetota</taxon>
        <taxon>Actinomycetes</taxon>
        <taxon>Micrococcales</taxon>
        <taxon>Microbacteriaceae</taxon>
        <taxon>Glaciibacter</taxon>
    </lineage>
</organism>
<feature type="domain" description="Plasmid pRiA4b Orf3-like" evidence="2">
    <location>
        <begin position="473"/>
        <end position="605"/>
    </location>
</feature>
<dbReference type="PANTHER" id="PTHR41878">
    <property type="entry name" value="LEXA REPRESSOR-RELATED"/>
    <property type="match status" value="1"/>
</dbReference>
<protein>
    <recommendedName>
        <fullName evidence="2">Plasmid pRiA4b Orf3-like domain-containing protein</fullName>
    </recommendedName>
</protein>
<dbReference type="InterPro" id="IPR012912">
    <property type="entry name" value="Plasmid_pRiA4b_Orf3-like"/>
</dbReference>
<gene>
    <name evidence="3" type="ORF">HNR05_000862</name>
</gene>
<dbReference type="EMBL" id="JACCFM010000001">
    <property type="protein sequence ID" value="NYJ19071.1"/>
    <property type="molecule type" value="Genomic_DNA"/>
</dbReference>
<evidence type="ECO:0000313" key="4">
    <source>
        <dbReference type="Proteomes" id="UP000537260"/>
    </source>
</evidence>
<feature type="compositionally biased region" description="Basic and acidic residues" evidence="1">
    <location>
        <begin position="19"/>
        <end position="36"/>
    </location>
</feature>
<dbReference type="AlphaFoldDB" id="A0A7Z0J5F4"/>
<dbReference type="PANTHER" id="PTHR41878:SF1">
    <property type="entry name" value="TNPR PROTEIN"/>
    <property type="match status" value="1"/>
</dbReference>
<comment type="caution">
    <text evidence="3">The sequence shown here is derived from an EMBL/GenBank/DDBJ whole genome shotgun (WGS) entry which is preliminary data.</text>
</comment>
<dbReference type="InterPro" id="IPR024047">
    <property type="entry name" value="MM3350-like_sf"/>
</dbReference>